<dbReference type="AlphaFoldDB" id="A0AAE0U2M1"/>
<gene>
    <name evidence="1" type="ORF">B0T20DRAFT_457236</name>
</gene>
<reference evidence="1" key="1">
    <citation type="journal article" date="2023" name="Mol. Phylogenet. Evol.">
        <title>Genome-scale phylogeny and comparative genomics of the fungal order Sordariales.</title>
        <authorList>
            <person name="Hensen N."/>
            <person name="Bonometti L."/>
            <person name="Westerberg I."/>
            <person name="Brannstrom I.O."/>
            <person name="Guillou S."/>
            <person name="Cros-Aarteil S."/>
            <person name="Calhoun S."/>
            <person name="Haridas S."/>
            <person name="Kuo A."/>
            <person name="Mondo S."/>
            <person name="Pangilinan J."/>
            <person name="Riley R."/>
            <person name="LaButti K."/>
            <person name="Andreopoulos B."/>
            <person name="Lipzen A."/>
            <person name="Chen C."/>
            <person name="Yan M."/>
            <person name="Daum C."/>
            <person name="Ng V."/>
            <person name="Clum A."/>
            <person name="Steindorff A."/>
            <person name="Ohm R.A."/>
            <person name="Martin F."/>
            <person name="Silar P."/>
            <person name="Natvig D.O."/>
            <person name="Lalanne C."/>
            <person name="Gautier V."/>
            <person name="Ament-Velasquez S.L."/>
            <person name="Kruys A."/>
            <person name="Hutchinson M.I."/>
            <person name="Powell A.J."/>
            <person name="Barry K."/>
            <person name="Miller A.N."/>
            <person name="Grigoriev I.V."/>
            <person name="Debuchy R."/>
            <person name="Gladieux P."/>
            <person name="Hiltunen Thoren M."/>
            <person name="Johannesson H."/>
        </authorList>
    </citation>
    <scope>NUCLEOTIDE SEQUENCE</scope>
    <source>
        <strain evidence="1">FGSC 1904</strain>
    </source>
</reference>
<accession>A0AAE0U2M1</accession>
<evidence type="ECO:0000313" key="2">
    <source>
        <dbReference type="Proteomes" id="UP001281003"/>
    </source>
</evidence>
<evidence type="ECO:0000313" key="1">
    <source>
        <dbReference type="EMBL" id="KAK3388627.1"/>
    </source>
</evidence>
<dbReference type="EMBL" id="JAUTDP010000015">
    <property type="protein sequence ID" value="KAK3388627.1"/>
    <property type="molecule type" value="Genomic_DNA"/>
</dbReference>
<keyword evidence="2" id="KW-1185">Reference proteome</keyword>
<comment type="caution">
    <text evidence="1">The sequence shown here is derived from an EMBL/GenBank/DDBJ whole genome shotgun (WGS) entry which is preliminary data.</text>
</comment>
<name>A0AAE0U2M1_SORBR</name>
<sequence>MTQETLDRLVHILDGIQANLESQSSQIKSLAELLRPLAISSTVQAPHEPIVKDETSCATTDISGLPGQANEQNREPMLPTPLTFFYPVGFKTKYALGELPLVYELQEEGWSPIRGKNWAYWKPVFSDNRLLGGRGQPSFVPEWEICSDNGKSYHIDDHERRHPLPDAPEPCGSPSPNTIELLIPYTCSLPPTNYNRCFPHKGLGDMYGLVRKALGNLSQIPSDGRFSLGTSGLHIGLSHEAKRKKSA</sequence>
<reference evidence="1" key="2">
    <citation type="submission" date="2023-07" db="EMBL/GenBank/DDBJ databases">
        <authorList>
            <consortium name="Lawrence Berkeley National Laboratory"/>
            <person name="Haridas S."/>
            <person name="Hensen N."/>
            <person name="Bonometti L."/>
            <person name="Westerberg I."/>
            <person name="Brannstrom I.O."/>
            <person name="Guillou S."/>
            <person name="Cros-Aarteil S."/>
            <person name="Calhoun S."/>
            <person name="Kuo A."/>
            <person name="Mondo S."/>
            <person name="Pangilinan J."/>
            <person name="Riley R."/>
            <person name="LaButti K."/>
            <person name="Andreopoulos B."/>
            <person name="Lipzen A."/>
            <person name="Chen C."/>
            <person name="Yanf M."/>
            <person name="Daum C."/>
            <person name="Ng V."/>
            <person name="Clum A."/>
            <person name="Steindorff A."/>
            <person name="Ohm R."/>
            <person name="Martin F."/>
            <person name="Silar P."/>
            <person name="Natvig D."/>
            <person name="Lalanne C."/>
            <person name="Gautier V."/>
            <person name="Ament-velasquez S.L."/>
            <person name="Kruys A."/>
            <person name="Hutchinson M.I."/>
            <person name="Powell A.J."/>
            <person name="Barry K."/>
            <person name="Miller A.N."/>
            <person name="Grigoriev I.V."/>
            <person name="Debuchy R."/>
            <person name="Gladieux P."/>
            <person name="Thoren M.H."/>
            <person name="Johannesson H."/>
        </authorList>
    </citation>
    <scope>NUCLEOTIDE SEQUENCE</scope>
    <source>
        <strain evidence="1">FGSC 1904</strain>
    </source>
</reference>
<organism evidence="1 2">
    <name type="scientific">Sordaria brevicollis</name>
    <dbReference type="NCBI Taxonomy" id="83679"/>
    <lineage>
        <taxon>Eukaryota</taxon>
        <taxon>Fungi</taxon>
        <taxon>Dikarya</taxon>
        <taxon>Ascomycota</taxon>
        <taxon>Pezizomycotina</taxon>
        <taxon>Sordariomycetes</taxon>
        <taxon>Sordariomycetidae</taxon>
        <taxon>Sordariales</taxon>
        <taxon>Sordariaceae</taxon>
        <taxon>Sordaria</taxon>
    </lineage>
</organism>
<proteinExistence type="predicted"/>
<dbReference type="Proteomes" id="UP001281003">
    <property type="component" value="Unassembled WGS sequence"/>
</dbReference>
<protein>
    <submittedName>
        <fullName evidence="1">Uncharacterized protein</fullName>
    </submittedName>
</protein>